<dbReference type="InterPro" id="IPR052895">
    <property type="entry name" value="HetReg/Transcr_Mod"/>
</dbReference>
<dbReference type="PANTHER" id="PTHR24148">
    <property type="entry name" value="ANKYRIN REPEAT DOMAIN-CONTAINING PROTEIN 39 HOMOLOG-RELATED"/>
    <property type="match status" value="1"/>
</dbReference>
<keyword evidence="3" id="KW-1185">Reference proteome</keyword>
<sequence length="124" mass="14333">QIRVLRIEPGVAESPLHCRLEVINLLPDEEEAPDSAARRSYEAISYCWGSGEIRETIFLNDQAGFKLSMHLLNALYRLRRPLDTRYVWIDAICINQSDDAERSSQVDQMYQIFGQARHVIIWLG</sequence>
<reference evidence="2" key="1">
    <citation type="journal article" date="2020" name="Stud. Mycol.">
        <title>101 Dothideomycetes genomes: a test case for predicting lifestyles and emergence of pathogens.</title>
        <authorList>
            <person name="Haridas S."/>
            <person name="Albert R."/>
            <person name="Binder M."/>
            <person name="Bloem J."/>
            <person name="Labutti K."/>
            <person name="Salamov A."/>
            <person name="Andreopoulos B."/>
            <person name="Baker S."/>
            <person name="Barry K."/>
            <person name="Bills G."/>
            <person name="Bluhm B."/>
            <person name="Cannon C."/>
            <person name="Castanera R."/>
            <person name="Culley D."/>
            <person name="Daum C."/>
            <person name="Ezra D."/>
            <person name="Gonzalez J."/>
            <person name="Henrissat B."/>
            <person name="Kuo A."/>
            <person name="Liang C."/>
            <person name="Lipzen A."/>
            <person name="Lutzoni F."/>
            <person name="Magnuson J."/>
            <person name="Mondo S."/>
            <person name="Nolan M."/>
            <person name="Ohm R."/>
            <person name="Pangilinan J."/>
            <person name="Park H.-J."/>
            <person name="Ramirez L."/>
            <person name="Alfaro M."/>
            <person name="Sun H."/>
            <person name="Tritt A."/>
            <person name="Yoshinaga Y."/>
            <person name="Zwiers L.-H."/>
            <person name="Turgeon B."/>
            <person name="Goodwin S."/>
            <person name="Spatafora J."/>
            <person name="Crous P."/>
            <person name="Grigoriev I."/>
        </authorList>
    </citation>
    <scope>NUCLEOTIDE SEQUENCE</scope>
    <source>
        <strain evidence="2">CBS 116005</strain>
    </source>
</reference>
<protein>
    <submittedName>
        <fullName evidence="2">HET-domain-containing protein</fullName>
    </submittedName>
</protein>
<evidence type="ECO:0000259" key="1">
    <source>
        <dbReference type="Pfam" id="PF06985"/>
    </source>
</evidence>
<feature type="non-terminal residue" evidence="2">
    <location>
        <position position="1"/>
    </location>
</feature>
<dbReference type="EMBL" id="ML995832">
    <property type="protein sequence ID" value="KAF2769619.1"/>
    <property type="molecule type" value="Genomic_DNA"/>
</dbReference>
<accession>A0A6G1LAM3</accession>
<organism evidence="2 3">
    <name type="scientific">Teratosphaeria nubilosa</name>
    <dbReference type="NCBI Taxonomy" id="161662"/>
    <lineage>
        <taxon>Eukaryota</taxon>
        <taxon>Fungi</taxon>
        <taxon>Dikarya</taxon>
        <taxon>Ascomycota</taxon>
        <taxon>Pezizomycotina</taxon>
        <taxon>Dothideomycetes</taxon>
        <taxon>Dothideomycetidae</taxon>
        <taxon>Mycosphaerellales</taxon>
        <taxon>Teratosphaeriaceae</taxon>
        <taxon>Teratosphaeria</taxon>
    </lineage>
</organism>
<gene>
    <name evidence="2" type="ORF">EJ03DRAFT_241510</name>
</gene>
<dbReference type="Proteomes" id="UP000799436">
    <property type="component" value="Unassembled WGS sequence"/>
</dbReference>
<dbReference type="InterPro" id="IPR010730">
    <property type="entry name" value="HET"/>
</dbReference>
<dbReference type="OrthoDB" id="3553147at2759"/>
<proteinExistence type="predicted"/>
<feature type="domain" description="Heterokaryon incompatibility" evidence="1">
    <location>
        <begin position="41"/>
        <end position="124"/>
    </location>
</feature>
<evidence type="ECO:0000313" key="3">
    <source>
        <dbReference type="Proteomes" id="UP000799436"/>
    </source>
</evidence>
<dbReference type="Pfam" id="PF06985">
    <property type="entry name" value="HET"/>
    <property type="match status" value="1"/>
</dbReference>
<dbReference type="AlphaFoldDB" id="A0A6G1LAM3"/>
<evidence type="ECO:0000313" key="2">
    <source>
        <dbReference type="EMBL" id="KAF2769619.1"/>
    </source>
</evidence>
<feature type="non-terminal residue" evidence="2">
    <location>
        <position position="124"/>
    </location>
</feature>
<dbReference type="PANTHER" id="PTHR24148:SF64">
    <property type="entry name" value="HETEROKARYON INCOMPATIBILITY DOMAIN-CONTAINING PROTEIN"/>
    <property type="match status" value="1"/>
</dbReference>
<name>A0A6G1LAM3_9PEZI</name>